<protein>
    <submittedName>
        <fullName evidence="7">Phosphoglycerate dehydrogenase-like enzyme</fullName>
    </submittedName>
</protein>
<dbReference type="SUPFAM" id="SSF51735">
    <property type="entry name" value="NAD(P)-binding Rossmann-fold domains"/>
    <property type="match status" value="1"/>
</dbReference>
<sequence length="337" mass="35973">MTRRPEALIVMDGATFAGQFDEARLARLAALASTAEPLWTDTLDTPEVRDRLAEVEVLITGWGVPRLTADRLEAMPKLRALLHCAGSVRGFAGPQVWERGVAVSNAAHVNAVPVAEYTLAAILFDGKKAPFLANDARVHREDWAYAGRRGELSNLGRTVGIVGFSKVGRRVVEHLRSFGSLECVVYDPHVPVAEVHAVGARAVGLDELLACSDVVSVHAPALESTRRMFGAAEFAAMREHATFINTARGSLVDTDALASACATGRIHAILDVTDPEPLPAESPLYSLPNVMLTPHIAGSLGSETRRMTDHALDELERWAAGAPLAAPVTAGDLELSA</sequence>
<dbReference type="InterPro" id="IPR029753">
    <property type="entry name" value="D-isomer_DH_CS"/>
</dbReference>
<evidence type="ECO:0000256" key="4">
    <source>
        <dbReference type="RuleBase" id="RU003719"/>
    </source>
</evidence>
<feature type="domain" description="D-isomer specific 2-hydroxyacid dehydrogenase NAD-binding" evidence="6">
    <location>
        <begin position="135"/>
        <end position="297"/>
    </location>
</feature>
<dbReference type="PANTHER" id="PTHR42789:SF1">
    <property type="entry name" value="D-ISOMER SPECIFIC 2-HYDROXYACID DEHYDROGENASE FAMILY PROTEIN (AFU_ORTHOLOGUE AFUA_6G10090)"/>
    <property type="match status" value="1"/>
</dbReference>
<dbReference type="PANTHER" id="PTHR42789">
    <property type="entry name" value="D-ISOMER SPECIFIC 2-HYDROXYACID DEHYDROGENASE FAMILY PROTEIN (AFU_ORTHOLOGUE AFUA_6G10090)"/>
    <property type="match status" value="1"/>
</dbReference>
<comment type="caution">
    <text evidence="7">The sequence shown here is derived from an EMBL/GenBank/DDBJ whole genome shotgun (WGS) entry which is preliminary data.</text>
</comment>
<dbReference type="Proteomes" id="UP000292685">
    <property type="component" value="Unassembled WGS sequence"/>
</dbReference>
<dbReference type="InterPro" id="IPR006140">
    <property type="entry name" value="D-isomer_DH_NAD-bd"/>
</dbReference>
<dbReference type="InterPro" id="IPR050857">
    <property type="entry name" value="D-2-hydroxyacid_DH"/>
</dbReference>
<dbReference type="Gene3D" id="3.40.50.720">
    <property type="entry name" value="NAD(P)-binding Rossmann-like Domain"/>
    <property type="match status" value="2"/>
</dbReference>
<gene>
    <name evidence="7" type="ORF">EV380_2135</name>
</gene>
<organism evidence="7 8">
    <name type="scientific">Zhihengliuella halotolerans</name>
    <dbReference type="NCBI Taxonomy" id="370736"/>
    <lineage>
        <taxon>Bacteria</taxon>
        <taxon>Bacillati</taxon>
        <taxon>Actinomycetota</taxon>
        <taxon>Actinomycetes</taxon>
        <taxon>Micrococcales</taxon>
        <taxon>Micrococcaceae</taxon>
        <taxon>Zhihengliuella</taxon>
    </lineage>
</organism>
<accession>A0A4Q8AE91</accession>
<dbReference type="InterPro" id="IPR006139">
    <property type="entry name" value="D-isomer_2_OHA_DH_cat_dom"/>
</dbReference>
<dbReference type="GO" id="GO:0016616">
    <property type="term" value="F:oxidoreductase activity, acting on the CH-OH group of donors, NAD or NADP as acceptor"/>
    <property type="evidence" value="ECO:0007669"/>
    <property type="project" value="InterPro"/>
</dbReference>
<proteinExistence type="inferred from homology"/>
<dbReference type="Pfam" id="PF02826">
    <property type="entry name" value="2-Hacid_dh_C"/>
    <property type="match status" value="1"/>
</dbReference>
<name>A0A4Q8AE91_9MICC</name>
<evidence type="ECO:0000259" key="5">
    <source>
        <dbReference type="Pfam" id="PF00389"/>
    </source>
</evidence>
<evidence type="ECO:0000313" key="7">
    <source>
        <dbReference type="EMBL" id="RZU62538.1"/>
    </source>
</evidence>
<feature type="domain" description="D-isomer specific 2-hydroxyacid dehydrogenase catalytic" evidence="5">
    <location>
        <begin position="39"/>
        <end position="328"/>
    </location>
</feature>
<dbReference type="OrthoDB" id="4324715at2"/>
<reference evidence="7 8" key="1">
    <citation type="submission" date="2019-02" db="EMBL/GenBank/DDBJ databases">
        <title>Sequencing the genomes of 1000 actinobacteria strains.</title>
        <authorList>
            <person name="Klenk H.-P."/>
        </authorList>
    </citation>
    <scope>NUCLEOTIDE SEQUENCE [LARGE SCALE GENOMIC DNA]</scope>
    <source>
        <strain evidence="7 8">DSM 17364</strain>
    </source>
</reference>
<dbReference type="GO" id="GO:0051287">
    <property type="term" value="F:NAD binding"/>
    <property type="evidence" value="ECO:0007669"/>
    <property type="project" value="InterPro"/>
</dbReference>
<dbReference type="CDD" id="cd12167">
    <property type="entry name" value="2-Hacid_dh_8"/>
    <property type="match status" value="1"/>
</dbReference>
<dbReference type="AlphaFoldDB" id="A0A4Q8AE91"/>
<keyword evidence="3" id="KW-0520">NAD</keyword>
<dbReference type="Pfam" id="PF00389">
    <property type="entry name" value="2-Hacid_dh"/>
    <property type="match status" value="1"/>
</dbReference>
<evidence type="ECO:0000256" key="1">
    <source>
        <dbReference type="ARBA" id="ARBA00005854"/>
    </source>
</evidence>
<dbReference type="InterPro" id="IPR036291">
    <property type="entry name" value="NAD(P)-bd_dom_sf"/>
</dbReference>
<evidence type="ECO:0000256" key="2">
    <source>
        <dbReference type="ARBA" id="ARBA00023002"/>
    </source>
</evidence>
<dbReference type="RefSeq" id="WP_130451108.1">
    <property type="nucleotide sequence ID" value="NZ_SHLA01000001.1"/>
</dbReference>
<evidence type="ECO:0000259" key="6">
    <source>
        <dbReference type="Pfam" id="PF02826"/>
    </source>
</evidence>
<comment type="similarity">
    <text evidence="1 4">Belongs to the D-isomer specific 2-hydroxyacid dehydrogenase family.</text>
</comment>
<evidence type="ECO:0000313" key="8">
    <source>
        <dbReference type="Proteomes" id="UP000292685"/>
    </source>
</evidence>
<dbReference type="EMBL" id="SHLA01000001">
    <property type="protein sequence ID" value="RZU62538.1"/>
    <property type="molecule type" value="Genomic_DNA"/>
</dbReference>
<dbReference type="PROSITE" id="PS00670">
    <property type="entry name" value="D_2_HYDROXYACID_DH_2"/>
    <property type="match status" value="1"/>
</dbReference>
<keyword evidence="8" id="KW-1185">Reference proteome</keyword>
<keyword evidence="2 4" id="KW-0560">Oxidoreductase</keyword>
<evidence type="ECO:0000256" key="3">
    <source>
        <dbReference type="ARBA" id="ARBA00023027"/>
    </source>
</evidence>
<dbReference type="SUPFAM" id="SSF52283">
    <property type="entry name" value="Formate/glycerate dehydrogenase catalytic domain-like"/>
    <property type="match status" value="1"/>
</dbReference>